<dbReference type="Pfam" id="PF16093">
    <property type="entry name" value="PAC4"/>
    <property type="match status" value="1"/>
</dbReference>
<protein>
    <submittedName>
        <fullName evidence="2">Uncharacterized protein</fullName>
    </submittedName>
</protein>
<dbReference type="InterPro" id="IPR032157">
    <property type="entry name" value="PAC4"/>
</dbReference>
<comment type="caution">
    <text evidence="2">The sequence shown here is derived from an EMBL/GenBank/DDBJ whole genome shotgun (WGS) entry which is preliminary data.</text>
</comment>
<gene>
    <name evidence="2" type="ORF">PPROV_000990200</name>
</gene>
<dbReference type="EMBL" id="BNJQ01000033">
    <property type="protein sequence ID" value="GHP11172.1"/>
    <property type="molecule type" value="Genomic_DNA"/>
</dbReference>
<feature type="compositionally biased region" description="Acidic residues" evidence="1">
    <location>
        <begin position="14"/>
        <end position="24"/>
    </location>
</feature>
<sequence length="202" mass="21043">MRAAPDALGGFDDLLGDDDFDAPDESTSVVDREAPLSVPTSPFLEGNEHILRRNDDAGGGESQSAITVQKGCAVLGTETQLAVAYQVIFMESGQAVVHLTAGEQGSMQKPRMTHMAMAVPPTNASPTVAPATTLFGGSNDNVDAATSLARRLAKLWKRHVVATIEVAGGGGSDVHMLVAAAERVLLEKVVLPQPQATDPVTS</sequence>
<accession>A0A830HVL4</accession>
<organism evidence="2 3">
    <name type="scientific">Pycnococcus provasolii</name>
    <dbReference type="NCBI Taxonomy" id="41880"/>
    <lineage>
        <taxon>Eukaryota</taxon>
        <taxon>Viridiplantae</taxon>
        <taxon>Chlorophyta</taxon>
        <taxon>Pseudoscourfieldiophyceae</taxon>
        <taxon>Pseudoscourfieldiales</taxon>
        <taxon>Pycnococcaceae</taxon>
        <taxon>Pycnococcus</taxon>
    </lineage>
</organism>
<feature type="compositionally biased region" description="Low complexity" evidence="1">
    <location>
        <begin position="1"/>
        <end position="13"/>
    </location>
</feature>
<dbReference type="GO" id="GO:0043248">
    <property type="term" value="P:proteasome assembly"/>
    <property type="evidence" value="ECO:0007669"/>
    <property type="project" value="InterPro"/>
</dbReference>
<name>A0A830HVL4_9CHLO</name>
<proteinExistence type="predicted"/>
<dbReference type="AlphaFoldDB" id="A0A830HVL4"/>
<keyword evidence="3" id="KW-1185">Reference proteome</keyword>
<evidence type="ECO:0000256" key="1">
    <source>
        <dbReference type="SAM" id="MobiDB-lite"/>
    </source>
</evidence>
<evidence type="ECO:0000313" key="3">
    <source>
        <dbReference type="Proteomes" id="UP000660262"/>
    </source>
</evidence>
<dbReference type="Proteomes" id="UP000660262">
    <property type="component" value="Unassembled WGS sequence"/>
</dbReference>
<evidence type="ECO:0000313" key="2">
    <source>
        <dbReference type="EMBL" id="GHP11172.1"/>
    </source>
</evidence>
<reference evidence="2" key="1">
    <citation type="submission" date="2020-10" db="EMBL/GenBank/DDBJ databases">
        <title>Unveiling of a novel bifunctional photoreceptor, Dualchrome1, isolated from a cosmopolitan green alga.</title>
        <authorList>
            <person name="Suzuki S."/>
            <person name="Kawachi M."/>
        </authorList>
    </citation>
    <scope>NUCLEOTIDE SEQUENCE</scope>
    <source>
        <strain evidence="2">NIES 2893</strain>
    </source>
</reference>
<feature type="region of interest" description="Disordered" evidence="1">
    <location>
        <begin position="1"/>
        <end position="47"/>
    </location>
</feature>